<dbReference type="EMBL" id="FQXA01000002">
    <property type="protein sequence ID" value="SHG82911.1"/>
    <property type="molecule type" value="Genomic_DNA"/>
</dbReference>
<evidence type="ECO:0000259" key="1">
    <source>
        <dbReference type="Pfam" id="PF18629"/>
    </source>
</evidence>
<protein>
    <recommendedName>
        <fullName evidence="1">DUF5629 domain-containing protein</fullName>
    </recommendedName>
</protein>
<gene>
    <name evidence="2" type="ORF">SAMN02744645_1592</name>
</gene>
<dbReference type="Gene3D" id="2.30.29.190">
    <property type="match status" value="1"/>
</dbReference>
<proteinExistence type="predicted"/>
<name>A0A1M5N050_9GAMM</name>
<evidence type="ECO:0000313" key="2">
    <source>
        <dbReference type="EMBL" id="SHG82911.1"/>
    </source>
</evidence>
<dbReference type="GeneID" id="98638037"/>
<dbReference type="Pfam" id="PF18629">
    <property type="entry name" value="DUF5629"/>
    <property type="match status" value="1"/>
</dbReference>
<organism evidence="2 3">
    <name type="scientific">Stutzerimonas xanthomarina DSM 18231</name>
    <dbReference type="NCBI Taxonomy" id="1403346"/>
    <lineage>
        <taxon>Bacteria</taxon>
        <taxon>Pseudomonadati</taxon>
        <taxon>Pseudomonadota</taxon>
        <taxon>Gammaproteobacteria</taxon>
        <taxon>Pseudomonadales</taxon>
        <taxon>Pseudomonadaceae</taxon>
        <taxon>Stutzerimonas</taxon>
    </lineage>
</organism>
<evidence type="ECO:0000313" key="3">
    <source>
        <dbReference type="Proteomes" id="UP000184000"/>
    </source>
</evidence>
<dbReference type="Proteomes" id="UP000184000">
    <property type="component" value="Unassembled WGS sequence"/>
</dbReference>
<accession>A0A1M5N050</accession>
<reference evidence="2 3" key="1">
    <citation type="submission" date="2016-11" db="EMBL/GenBank/DDBJ databases">
        <authorList>
            <person name="Jaros S."/>
            <person name="Januszkiewicz K."/>
            <person name="Wedrychowicz H."/>
        </authorList>
    </citation>
    <scope>NUCLEOTIDE SEQUENCE [LARGE SCALE GENOMIC DNA]</scope>
    <source>
        <strain evidence="2 3">DSM 18231</strain>
    </source>
</reference>
<dbReference type="InterPro" id="IPR041081">
    <property type="entry name" value="DUF5629"/>
</dbReference>
<feature type="domain" description="DUF5629" evidence="1">
    <location>
        <begin position="7"/>
        <end position="103"/>
    </location>
</feature>
<dbReference type="AlphaFoldDB" id="A0A1M5N050"/>
<sequence length="110" mass="12492">MPTETRYLLDELETADMLEVDGLHAWQFTLNDELLDRAEAAAIASEPFSSDDIVVRIESLDGRERRHWAFSYNSVMEAQLNEDEQYWAIGEAPQTRLRCLGAIIASGDDD</sequence>
<dbReference type="RefSeq" id="WP_073299967.1">
    <property type="nucleotide sequence ID" value="NZ_FQXA01000002.1"/>
</dbReference>